<protein>
    <submittedName>
        <fullName evidence="1">Uncharacterized protein</fullName>
    </submittedName>
</protein>
<dbReference type="PANTHER" id="PTHR43712">
    <property type="entry name" value="PUTATIVE (AFU_ORTHOLOGUE AFUA_4G14580)-RELATED"/>
    <property type="match status" value="1"/>
</dbReference>
<dbReference type="Proteomes" id="UP000593566">
    <property type="component" value="Unassembled WGS sequence"/>
</dbReference>
<accession>A0A8H6CJ48</accession>
<dbReference type="EMBL" id="JACCJB010000009">
    <property type="protein sequence ID" value="KAF6224503.1"/>
    <property type="molecule type" value="Genomic_DNA"/>
</dbReference>
<dbReference type="PANTHER" id="PTHR43712:SF2">
    <property type="entry name" value="O-METHYLTRANSFERASE CICE"/>
    <property type="match status" value="1"/>
</dbReference>
<evidence type="ECO:0000313" key="1">
    <source>
        <dbReference type="EMBL" id="KAF6224503.1"/>
    </source>
</evidence>
<proteinExistence type="predicted"/>
<keyword evidence="2" id="KW-1185">Reference proteome</keyword>
<dbReference type="RefSeq" id="XP_037153563.1">
    <property type="nucleotide sequence ID" value="XM_037301929.1"/>
</dbReference>
<sequence length="132" mass="14849">MFVDIGGGMVHEGLALKTRYPNPPGRFVNQDLPQIVSDQKLHGIESMAHDFFTPQQLKDPSHSKVLINQWLVPTQRASFMTHQDPNTMATFSPMERTEEETRHLPDGAGLRVLRVWRPDDGKSECVAEAGAR</sequence>
<dbReference type="InterPro" id="IPR029063">
    <property type="entry name" value="SAM-dependent_MTases_sf"/>
</dbReference>
<dbReference type="SUPFAM" id="SSF53335">
    <property type="entry name" value="S-adenosyl-L-methionine-dependent methyltransferases"/>
    <property type="match status" value="1"/>
</dbReference>
<evidence type="ECO:0000313" key="2">
    <source>
        <dbReference type="Proteomes" id="UP000593566"/>
    </source>
</evidence>
<reference evidence="1 2" key="1">
    <citation type="journal article" date="2020" name="Genomics">
        <title>Complete, high-quality genomes from long-read metagenomic sequencing of two wolf lichen thalli reveals enigmatic genome architecture.</title>
        <authorList>
            <person name="McKenzie S.K."/>
            <person name="Walston R.F."/>
            <person name="Allen J.L."/>
        </authorList>
    </citation>
    <scope>NUCLEOTIDE SEQUENCE [LARGE SCALE GENOMIC DNA]</scope>
    <source>
        <strain evidence="1">WasteWater1</strain>
    </source>
</reference>
<comment type="caution">
    <text evidence="1">The sequence shown here is derived from an EMBL/GenBank/DDBJ whole genome shotgun (WGS) entry which is preliminary data.</text>
</comment>
<name>A0A8H6CJ48_9LECA</name>
<dbReference type="AlphaFoldDB" id="A0A8H6CJ48"/>
<dbReference type="GeneID" id="59339470"/>
<gene>
    <name evidence="1" type="ORF">HO133_011080</name>
</gene>
<dbReference type="Gene3D" id="3.40.50.150">
    <property type="entry name" value="Vaccinia Virus protein VP39"/>
    <property type="match status" value="2"/>
</dbReference>
<organism evidence="1 2">
    <name type="scientific">Letharia lupina</name>
    <dbReference type="NCBI Taxonomy" id="560253"/>
    <lineage>
        <taxon>Eukaryota</taxon>
        <taxon>Fungi</taxon>
        <taxon>Dikarya</taxon>
        <taxon>Ascomycota</taxon>
        <taxon>Pezizomycotina</taxon>
        <taxon>Lecanoromycetes</taxon>
        <taxon>OSLEUM clade</taxon>
        <taxon>Lecanoromycetidae</taxon>
        <taxon>Lecanorales</taxon>
        <taxon>Lecanorineae</taxon>
        <taxon>Parmeliaceae</taxon>
        <taxon>Letharia</taxon>
    </lineage>
</organism>